<organism evidence="2 3">
    <name type="scientific">Erysiphe pulchra</name>
    <dbReference type="NCBI Taxonomy" id="225359"/>
    <lineage>
        <taxon>Eukaryota</taxon>
        <taxon>Fungi</taxon>
        <taxon>Dikarya</taxon>
        <taxon>Ascomycota</taxon>
        <taxon>Pezizomycotina</taxon>
        <taxon>Leotiomycetes</taxon>
        <taxon>Erysiphales</taxon>
        <taxon>Erysiphaceae</taxon>
        <taxon>Erysiphe</taxon>
    </lineage>
</organism>
<dbReference type="InterPro" id="IPR000477">
    <property type="entry name" value="RT_dom"/>
</dbReference>
<keyword evidence="3" id="KW-1185">Reference proteome</keyword>
<dbReference type="PANTHER" id="PTHR33481">
    <property type="entry name" value="REVERSE TRANSCRIPTASE"/>
    <property type="match status" value="1"/>
</dbReference>
<feature type="domain" description="Reverse transcriptase" evidence="1">
    <location>
        <begin position="57"/>
        <end position="229"/>
    </location>
</feature>
<evidence type="ECO:0000313" key="2">
    <source>
        <dbReference type="EMBL" id="POS84553.1"/>
    </source>
</evidence>
<dbReference type="Pfam" id="PF00078">
    <property type="entry name" value="RVT_1"/>
    <property type="match status" value="1"/>
</dbReference>
<dbReference type="Proteomes" id="UP000237438">
    <property type="component" value="Unassembled WGS sequence"/>
</dbReference>
<accession>A0A2S4PRA5</accession>
<dbReference type="PANTHER" id="PTHR33481:SF1">
    <property type="entry name" value="ENDONUCLEASE_EXONUCLEASE_PHOSPHATASE DOMAIN-CONTAINING PROTEIN-RELATED"/>
    <property type="match status" value="1"/>
</dbReference>
<sequence length="321" mass="35902">MPLEGKSTPPENADKRIFLRLPQEHQWRNLSPAGIREIVVKKLAISPASIGRIKPGLERVIAKRISYLAITSDVVGQQQFGALPKRSANDLVSCVVHDIEEARCQGWASTLVTLDIQGAFDSVLHNRLLWRMQAQGWPDMILQWTRSFLMNRSVQVRYPGGVTSPKGLVCGVPQGSPISPLLSLLYMAEPMRSGTSRARFSYADDFRILGNGCTIAESLLAKASESCNYSSIQGSHCIAMWECISRKTGFLDNIRFASVRDEVPIRQMAWTRRSKESPEPLGHIRIHVRETKANKFPSRLQLFGAVVGIQRIREHKPVTTC</sequence>
<evidence type="ECO:0000259" key="1">
    <source>
        <dbReference type="Pfam" id="PF00078"/>
    </source>
</evidence>
<protein>
    <recommendedName>
        <fullName evidence="1">Reverse transcriptase domain-containing protein</fullName>
    </recommendedName>
</protein>
<dbReference type="AlphaFoldDB" id="A0A2S4PRA5"/>
<gene>
    <name evidence="2" type="ORF">EPUL_002906</name>
</gene>
<reference evidence="2 3" key="1">
    <citation type="submission" date="2017-10" db="EMBL/GenBank/DDBJ databases">
        <title>Development of genomic resources for the powdery mildew, Erysiphe pulchra.</title>
        <authorList>
            <person name="Wadl P.A."/>
            <person name="Mack B.M."/>
            <person name="Moore G."/>
            <person name="Beltz S.B."/>
        </authorList>
    </citation>
    <scope>NUCLEOTIDE SEQUENCE [LARGE SCALE GENOMIC DNA]</scope>
    <source>
        <strain evidence="2">Cflorida</strain>
    </source>
</reference>
<dbReference type="OrthoDB" id="3598930at2759"/>
<dbReference type="SUPFAM" id="SSF56672">
    <property type="entry name" value="DNA/RNA polymerases"/>
    <property type="match status" value="1"/>
</dbReference>
<comment type="caution">
    <text evidence="2">The sequence shown here is derived from an EMBL/GenBank/DDBJ whole genome shotgun (WGS) entry which is preliminary data.</text>
</comment>
<dbReference type="InterPro" id="IPR043502">
    <property type="entry name" value="DNA/RNA_pol_sf"/>
</dbReference>
<name>A0A2S4PRA5_9PEZI</name>
<dbReference type="STRING" id="225359.A0A2S4PRA5"/>
<dbReference type="EMBL" id="PEDP01000960">
    <property type="protein sequence ID" value="POS84553.1"/>
    <property type="molecule type" value="Genomic_DNA"/>
</dbReference>
<proteinExistence type="predicted"/>
<evidence type="ECO:0000313" key="3">
    <source>
        <dbReference type="Proteomes" id="UP000237438"/>
    </source>
</evidence>